<dbReference type="InterPro" id="IPR036390">
    <property type="entry name" value="WH_DNA-bd_sf"/>
</dbReference>
<evidence type="ECO:0000256" key="5">
    <source>
        <dbReference type="ARBA" id="ARBA00022491"/>
    </source>
</evidence>
<dbReference type="CDD" id="cd07153">
    <property type="entry name" value="Fur_like"/>
    <property type="match status" value="1"/>
</dbReference>
<evidence type="ECO:0000256" key="6">
    <source>
        <dbReference type="ARBA" id="ARBA00022723"/>
    </source>
</evidence>
<evidence type="ECO:0000256" key="10">
    <source>
        <dbReference type="ARBA" id="ARBA00023163"/>
    </source>
</evidence>
<accession>A0A2P7B0F1</accession>
<dbReference type="GO" id="GO:0005737">
    <property type="term" value="C:cytoplasm"/>
    <property type="evidence" value="ECO:0007669"/>
    <property type="project" value="UniProtKB-SubCell"/>
</dbReference>
<dbReference type="Proteomes" id="UP000241158">
    <property type="component" value="Unassembled WGS sequence"/>
</dbReference>
<keyword evidence="8 11" id="KW-0805">Transcription regulation</keyword>
<dbReference type="EMBL" id="PGGN01000001">
    <property type="protein sequence ID" value="PSH59932.1"/>
    <property type="molecule type" value="Genomic_DNA"/>
</dbReference>
<dbReference type="SUPFAM" id="SSF46785">
    <property type="entry name" value="Winged helix' DNA-binding domain"/>
    <property type="match status" value="1"/>
</dbReference>
<dbReference type="GO" id="GO:0000976">
    <property type="term" value="F:transcription cis-regulatory region binding"/>
    <property type="evidence" value="ECO:0007669"/>
    <property type="project" value="TreeGrafter"/>
</dbReference>
<dbReference type="GO" id="GO:0003700">
    <property type="term" value="F:DNA-binding transcription factor activity"/>
    <property type="evidence" value="ECO:0007669"/>
    <property type="project" value="UniProtKB-UniRule"/>
</dbReference>
<organism evidence="12 13">
    <name type="scientific">Phyllobacterium endophyticum</name>
    <dbReference type="NCBI Taxonomy" id="1149773"/>
    <lineage>
        <taxon>Bacteria</taxon>
        <taxon>Pseudomonadati</taxon>
        <taxon>Pseudomonadota</taxon>
        <taxon>Alphaproteobacteria</taxon>
        <taxon>Hyphomicrobiales</taxon>
        <taxon>Phyllobacteriaceae</taxon>
        <taxon>Phyllobacterium</taxon>
    </lineage>
</organism>
<comment type="caution">
    <text evidence="12">The sequence shown here is derived from an EMBL/GenBank/DDBJ whole genome shotgun (WGS) entry which is preliminary data.</text>
</comment>
<keyword evidence="10 11" id="KW-0804">Transcription</keyword>
<dbReference type="FunFam" id="1.10.10.10:FF:000007">
    <property type="entry name" value="Ferric uptake regulation protein"/>
    <property type="match status" value="1"/>
</dbReference>
<comment type="subunit">
    <text evidence="11">Homodimer.</text>
</comment>
<keyword evidence="4 11" id="KW-0963">Cytoplasm</keyword>
<evidence type="ECO:0000256" key="8">
    <source>
        <dbReference type="ARBA" id="ARBA00023015"/>
    </source>
</evidence>
<evidence type="ECO:0000256" key="11">
    <source>
        <dbReference type="RuleBase" id="RU364037"/>
    </source>
</evidence>
<keyword evidence="6 11" id="KW-0479">Metal-binding</keyword>
<keyword evidence="5 11" id="KW-0678">Repressor</keyword>
<dbReference type="GO" id="GO:0008270">
    <property type="term" value="F:zinc ion binding"/>
    <property type="evidence" value="ECO:0007669"/>
    <property type="project" value="TreeGrafter"/>
</dbReference>
<evidence type="ECO:0000256" key="4">
    <source>
        <dbReference type="ARBA" id="ARBA00022490"/>
    </source>
</evidence>
<sequence>MHISYEIDADVSLQERLRFAGLRPTRQRIALASLIFSKGDRHLSAEELHEEALGANVPVSLATVYNTLHQFTQAGMLRILAVEGAKTYFDTNVSDHHHFFVEGDNEVIDIPSGSTMVGNLPPVPEGMEIVNVDIIIRLRKKRG</sequence>
<dbReference type="Gene3D" id="1.10.10.10">
    <property type="entry name" value="Winged helix-like DNA-binding domain superfamily/Winged helix DNA-binding domain"/>
    <property type="match status" value="1"/>
</dbReference>
<dbReference type="GO" id="GO:1900376">
    <property type="term" value="P:regulation of secondary metabolite biosynthetic process"/>
    <property type="evidence" value="ECO:0007669"/>
    <property type="project" value="TreeGrafter"/>
</dbReference>
<name>A0A2P7B0F1_9HYPH</name>
<evidence type="ECO:0000313" key="13">
    <source>
        <dbReference type="Proteomes" id="UP000241158"/>
    </source>
</evidence>
<keyword evidence="13" id="KW-1185">Reference proteome</keyword>
<evidence type="ECO:0000256" key="9">
    <source>
        <dbReference type="ARBA" id="ARBA00023125"/>
    </source>
</evidence>
<dbReference type="NCBIfam" id="NF045678">
    <property type="entry name" value="TransRegIrrA"/>
    <property type="match status" value="1"/>
</dbReference>
<dbReference type="Pfam" id="PF01475">
    <property type="entry name" value="FUR"/>
    <property type="match status" value="1"/>
</dbReference>
<keyword evidence="9 11" id="KW-0238">DNA-binding</keyword>
<dbReference type="PANTHER" id="PTHR33202">
    <property type="entry name" value="ZINC UPTAKE REGULATION PROTEIN"/>
    <property type="match status" value="1"/>
</dbReference>
<dbReference type="AlphaFoldDB" id="A0A2P7B0F1"/>
<proteinExistence type="inferred from homology"/>
<dbReference type="GO" id="GO:0045892">
    <property type="term" value="P:negative regulation of DNA-templated transcription"/>
    <property type="evidence" value="ECO:0007669"/>
    <property type="project" value="TreeGrafter"/>
</dbReference>
<dbReference type="OrthoDB" id="9800477at2"/>
<keyword evidence="7 11" id="KW-0862">Zinc</keyword>
<comment type="similarity">
    <text evidence="2 11">Belongs to the Fur family.</text>
</comment>
<evidence type="ECO:0000256" key="7">
    <source>
        <dbReference type="ARBA" id="ARBA00022833"/>
    </source>
</evidence>
<keyword evidence="11" id="KW-0408">Iron</keyword>
<dbReference type="RefSeq" id="WP_106715237.1">
    <property type="nucleotide sequence ID" value="NZ_JACHXT010000002.1"/>
</dbReference>
<evidence type="ECO:0000313" key="12">
    <source>
        <dbReference type="EMBL" id="PSH59932.1"/>
    </source>
</evidence>
<dbReference type="PANTHER" id="PTHR33202:SF7">
    <property type="entry name" value="FERRIC UPTAKE REGULATION PROTEIN"/>
    <property type="match status" value="1"/>
</dbReference>
<gene>
    <name evidence="11" type="primary">fur</name>
    <name evidence="12" type="ORF">CU100_04110</name>
</gene>
<dbReference type="NCBIfam" id="NF045677">
    <property type="entry name" value="FeRespRegIrr"/>
    <property type="match status" value="1"/>
</dbReference>
<evidence type="ECO:0000256" key="3">
    <source>
        <dbReference type="ARBA" id="ARBA00020910"/>
    </source>
</evidence>
<evidence type="ECO:0000256" key="1">
    <source>
        <dbReference type="ARBA" id="ARBA00004496"/>
    </source>
</evidence>
<dbReference type="InterPro" id="IPR036388">
    <property type="entry name" value="WH-like_DNA-bd_sf"/>
</dbReference>
<protein>
    <recommendedName>
        <fullName evidence="3 11">Ferric uptake regulation protein</fullName>
    </recommendedName>
</protein>
<evidence type="ECO:0000256" key="2">
    <source>
        <dbReference type="ARBA" id="ARBA00007957"/>
    </source>
</evidence>
<comment type="subcellular location">
    <subcellularLocation>
        <location evidence="1 11">Cytoplasm</location>
    </subcellularLocation>
</comment>
<reference evidence="13" key="1">
    <citation type="submission" date="2017-11" db="EMBL/GenBank/DDBJ databases">
        <authorList>
            <person name="Kuznetsova I."/>
            <person name="Sazanova A."/>
            <person name="Chirak E."/>
            <person name="Safronova V."/>
            <person name="Willems A."/>
        </authorList>
    </citation>
    <scope>NUCLEOTIDE SEQUENCE [LARGE SCALE GENOMIC DNA]</scope>
    <source>
        <strain evidence="13">PEPV15</strain>
    </source>
</reference>
<dbReference type="InterPro" id="IPR002481">
    <property type="entry name" value="FUR"/>
</dbReference>